<dbReference type="InterPro" id="IPR032675">
    <property type="entry name" value="LRR_dom_sf"/>
</dbReference>
<keyword evidence="2" id="KW-1185">Reference proteome</keyword>
<sequence>MQHEHVGPNIVYLPMELHMNIRHKLITDLETTISQLRSLRLVCKLFDTVWSPIVLVNMTLFTGYYPTHHVNRLFDIVRGKSTTAAFTTTLTLRNWEFLEFSWSFWILRNPWHYLRLDTLRRFKECIRARRYASVLPDKLQLPHLRCVRLFFPRSKSNWATYQLTRMLATFPQLTELELTTATNVDMAYVAQCLKPLRGLRKLKLAIVCVRRVKDLPHPVPEINYFGRFIADNHNLTHLTLRFSHARKFNLSEFFLDVPSNRPLILEHVSCNDNCRNFEALLPHIQSLSSFEFQCDRPTGNTWCTTLSNARIFPPTITAHFLDPQLTMYLKKHPAIVGLSLFGESATISTIESDGLCSILAQHSATLQYLKITSANLALMLRTLQNELNFKQCKNLREIVLTRALWERDEPYHETRVLPVLAHLDCSLKVVLQVRVATFDACVEFCRKSDDTFVCNLAGRLVLEPLAT</sequence>
<name>A0A0C2WU85_AMAMK</name>
<gene>
    <name evidence="1" type="ORF">M378DRAFT_162280</name>
</gene>
<evidence type="ECO:0000313" key="1">
    <source>
        <dbReference type="EMBL" id="KIL65332.1"/>
    </source>
</evidence>
<reference evidence="1 2" key="1">
    <citation type="submission" date="2014-04" db="EMBL/GenBank/DDBJ databases">
        <title>Evolutionary Origins and Diversification of the Mycorrhizal Mutualists.</title>
        <authorList>
            <consortium name="DOE Joint Genome Institute"/>
            <consortium name="Mycorrhizal Genomics Consortium"/>
            <person name="Kohler A."/>
            <person name="Kuo A."/>
            <person name="Nagy L.G."/>
            <person name="Floudas D."/>
            <person name="Copeland A."/>
            <person name="Barry K.W."/>
            <person name="Cichocki N."/>
            <person name="Veneault-Fourrey C."/>
            <person name="LaButti K."/>
            <person name="Lindquist E.A."/>
            <person name="Lipzen A."/>
            <person name="Lundell T."/>
            <person name="Morin E."/>
            <person name="Murat C."/>
            <person name="Riley R."/>
            <person name="Ohm R."/>
            <person name="Sun H."/>
            <person name="Tunlid A."/>
            <person name="Henrissat B."/>
            <person name="Grigoriev I.V."/>
            <person name="Hibbett D.S."/>
            <person name="Martin F."/>
        </authorList>
    </citation>
    <scope>NUCLEOTIDE SEQUENCE [LARGE SCALE GENOMIC DNA]</scope>
    <source>
        <strain evidence="1 2">Koide BX008</strain>
    </source>
</reference>
<dbReference type="OrthoDB" id="3541472at2759"/>
<dbReference type="Proteomes" id="UP000054549">
    <property type="component" value="Unassembled WGS sequence"/>
</dbReference>
<dbReference type="Gene3D" id="3.80.10.10">
    <property type="entry name" value="Ribonuclease Inhibitor"/>
    <property type="match status" value="1"/>
</dbReference>
<accession>A0A0C2WU85</accession>
<dbReference type="EMBL" id="KN818243">
    <property type="protein sequence ID" value="KIL65332.1"/>
    <property type="molecule type" value="Genomic_DNA"/>
</dbReference>
<proteinExistence type="predicted"/>
<protein>
    <recommendedName>
        <fullName evidence="3">F-box domain-containing protein</fullName>
    </recommendedName>
</protein>
<evidence type="ECO:0008006" key="3">
    <source>
        <dbReference type="Google" id="ProtNLM"/>
    </source>
</evidence>
<evidence type="ECO:0000313" key="2">
    <source>
        <dbReference type="Proteomes" id="UP000054549"/>
    </source>
</evidence>
<dbReference type="SUPFAM" id="SSF52047">
    <property type="entry name" value="RNI-like"/>
    <property type="match status" value="1"/>
</dbReference>
<dbReference type="HOGENOM" id="CLU_040183_0_0_1"/>
<organism evidence="1 2">
    <name type="scientific">Amanita muscaria (strain Koide BX008)</name>
    <dbReference type="NCBI Taxonomy" id="946122"/>
    <lineage>
        <taxon>Eukaryota</taxon>
        <taxon>Fungi</taxon>
        <taxon>Dikarya</taxon>
        <taxon>Basidiomycota</taxon>
        <taxon>Agaricomycotina</taxon>
        <taxon>Agaricomycetes</taxon>
        <taxon>Agaricomycetidae</taxon>
        <taxon>Agaricales</taxon>
        <taxon>Pluteineae</taxon>
        <taxon>Amanitaceae</taxon>
        <taxon>Amanita</taxon>
    </lineage>
</organism>
<dbReference type="AlphaFoldDB" id="A0A0C2WU85"/>
<dbReference type="InParanoid" id="A0A0C2WU85"/>